<dbReference type="PANTHER" id="PTHR23287">
    <property type="entry name" value="RUBY-EYE2-LIKE PROTEIN"/>
    <property type="match status" value="1"/>
</dbReference>
<dbReference type="InterPro" id="IPR035431">
    <property type="entry name" value="HPS5"/>
</dbReference>
<dbReference type="InterPro" id="IPR015943">
    <property type="entry name" value="WD40/YVTN_repeat-like_dom_sf"/>
</dbReference>
<dbReference type="GO" id="GO:0031409">
    <property type="term" value="F:pigment binding"/>
    <property type="evidence" value="ECO:0007669"/>
    <property type="project" value="UniProtKB-KW"/>
</dbReference>
<organism evidence="5 6">
    <name type="scientific">Hermetia illucens</name>
    <name type="common">Black soldier fly</name>
    <dbReference type="NCBI Taxonomy" id="343691"/>
    <lineage>
        <taxon>Eukaryota</taxon>
        <taxon>Metazoa</taxon>
        <taxon>Ecdysozoa</taxon>
        <taxon>Arthropoda</taxon>
        <taxon>Hexapoda</taxon>
        <taxon>Insecta</taxon>
        <taxon>Pterygota</taxon>
        <taxon>Neoptera</taxon>
        <taxon>Endopterygota</taxon>
        <taxon>Diptera</taxon>
        <taxon>Brachycera</taxon>
        <taxon>Stratiomyomorpha</taxon>
        <taxon>Stratiomyidae</taxon>
        <taxon>Hermetiinae</taxon>
        <taxon>Hermetia</taxon>
    </lineage>
</organism>
<dbReference type="InterPro" id="IPR056446">
    <property type="entry name" value="TPR_HPS5_insects"/>
</dbReference>
<dbReference type="PIRSF" id="PIRSF037475">
    <property type="entry name" value="BLOC-2_complex_Hps5"/>
    <property type="match status" value="1"/>
</dbReference>
<dbReference type="InterPro" id="IPR056499">
    <property type="entry name" value="Beta-prop_HPS5-like"/>
</dbReference>
<keyword evidence="6" id="KW-1185">Reference proteome</keyword>
<evidence type="ECO:0000313" key="6">
    <source>
        <dbReference type="Proteomes" id="UP000594454"/>
    </source>
</evidence>
<name>A0A7R8V6W6_HERIL</name>
<dbReference type="GO" id="GO:0007601">
    <property type="term" value="P:visual perception"/>
    <property type="evidence" value="ECO:0007669"/>
    <property type="project" value="UniProtKB-KW"/>
</dbReference>
<sequence>MNDIFTLSGFVDLTSLVKEPLKQTCRIKYTCFDASANYIIFGASSGSLYLFSRNPAKFLHLTPSKHGPITLLSISPNERYVAFATSKGAICVYVINLSPNTAPQMTSTNVGDAGVSYLHWSADEKQFYYGTRGGEVHLVSLTLFMGRTLLNLSVHPILFLDSPIVQISDFESLLLVSNYTKCILCNTEYEEYKQIGNRPRDGYFGATFAISPNENLFASRIYCARPGSRLWEVDLEGNVLQTHQFKESLACPPVRIIRNLDEIQQYCDDERDGNEDSNTYPPQILQFPKLQTILSELIFTHTETGVYIFDPRTSSVVLWCNEFNDRITDCKVIGSDIFIFTNLGSLQRVQLNTLQSHAIELVHRQRLLECAQLLKTNLKYFAEKAKEQYDLHILGTIKSYLISNSQYEMLNDLSVIFDSMNQNENDIIATSKRAPTKTKRLNNGVYILENSFCENLKIKPNSDKQLKDALLTVTGRFGKNIIKYKFNIFAEDQKNLVNDLIPIERNNPFKEINEQLENDQDVICDRLRETRKMQEIVPETILSEEQKTVYNLFMIFKSSQISNVNFLDRYSTIFDTYDSREIIELLEKLKEVMVENGDNQVEAKKNCYEMYFNYLNPEIIWEVDDISREFIIDGFVLVNAVELSRCSNCGFPLEFPAKCRFHALGETLVKFLWSRNEQKRCLEILNAVPSIIDTVCRFYMQEGQIAKAISVALSYPDVSLFREAAKSFDIDEWEKCFEIFASIQLGQVSCVNCDNRVMDTEQIDINRYFDWNSFLDVALQYNKSRDVLNLLLKYSNLIPNNAIGRTFFVKCLVNGE</sequence>
<dbReference type="FunCoup" id="A0A7R8V6W6">
    <property type="interactions" value="5"/>
</dbReference>
<feature type="domain" description="HPS5-like beta-propeller" evidence="3">
    <location>
        <begin position="13"/>
        <end position="341"/>
    </location>
</feature>
<accession>A0A7R8V6W6</accession>
<dbReference type="SUPFAM" id="SSF82171">
    <property type="entry name" value="DPP6 N-terminal domain-like"/>
    <property type="match status" value="1"/>
</dbReference>
<proteinExistence type="inferred from homology"/>
<evidence type="ECO:0000259" key="3">
    <source>
        <dbReference type="Pfam" id="PF23756"/>
    </source>
</evidence>
<reference evidence="5 6" key="1">
    <citation type="submission" date="2020-11" db="EMBL/GenBank/DDBJ databases">
        <authorList>
            <person name="Wallbank WR R."/>
            <person name="Pardo Diaz C."/>
            <person name="Kozak K."/>
            <person name="Martin S."/>
            <person name="Jiggins C."/>
            <person name="Moest M."/>
            <person name="Warren A I."/>
            <person name="Generalovic N T."/>
            <person name="Byers J.R.P. K."/>
            <person name="Montejo-Kovacevich G."/>
            <person name="Yen C E."/>
        </authorList>
    </citation>
    <scope>NUCLEOTIDE SEQUENCE [LARGE SCALE GENOMIC DNA]</scope>
</reference>
<dbReference type="EMBL" id="LR899014">
    <property type="protein sequence ID" value="CAD7093187.1"/>
    <property type="molecule type" value="Genomic_DNA"/>
</dbReference>
<comment type="function">
    <text evidence="2">Has a role in the biogenesis of eye pigment granules. Eye pigment granules are specialized forms of late endosomes or lysosomes. Biogenesis of pigment granules in the eye requires molecular components required for protein delivery to lysosomes.</text>
</comment>
<dbReference type="GO" id="GO:0005737">
    <property type="term" value="C:cytoplasm"/>
    <property type="evidence" value="ECO:0007669"/>
    <property type="project" value="TreeGrafter"/>
</dbReference>
<dbReference type="Pfam" id="PF23757">
    <property type="entry name" value="TPR_HPS5_insect"/>
    <property type="match status" value="1"/>
</dbReference>
<dbReference type="OrthoDB" id="19493at2759"/>
<evidence type="ECO:0000259" key="4">
    <source>
        <dbReference type="Pfam" id="PF23757"/>
    </source>
</evidence>
<keyword evidence="2" id="KW-0844">Vision</keyword>
<dbReference type="Gene3D" id="2.130.10.10">
    <property type="entry name" value="YVTN repeat-like/Quinoprotein amine dehydrogenase"/>
    <property type="match status" value="1"/>
</dbReference>
<evidence type="ECO:0000256" key="1">
    <source>
        <dbReference type="ARBA" id="ARBA00010697"/>
    </source>
</evidence>
<comment type="similarity">
    <text evidence="1 2">Belongs to the HPS5 family.</text>
</comment>
<protein>
    <recommendedName>
        <fullName evidence="2">Hermansky-Pudlak syndrome 5 protein homolog</fullName>
    </recommendedName>
</protein>
<dbReference type="InParanoid" id="A0A7R8V6W6"/>
<dbReference type="AlphaFoldDB" id="A0A7R8V6W6"/>
<keyword evidence="2" id="KW-0608">Pigment</keyword>
<dbReference type="PANTHER" id="PTHR23287:SF18">
    <property type="entry name" value="BLOC-2 COMPLEX MEMBER HPS5"/>
    <property type="match status" value="1"/>
</dbReference>
<dbReference type="OMA" id="WARCFEQ"/>
<gene>
    <name evidence="5" type="ORF">HERILL_LOCUS15488</name>
</gene>
<evidence type="ECO:0000256" key="2">
    <source>
        <dbReference type="PIRNR" id="PIRNR037475"/>
    </source>
</evidence>
<evidence type="ECO:0000313" key="5">
    <source>
        <dbReference type="EMBL" id="CAD7093187.1"/>
    </source>
</evidence>
<dbReference type="GO" id="GO:0048066">
    <property type="term" value="P:developmental pigmentation"/>
    <property type="evidence" value="ECO:0007669"/>
    <property type="project" value="TreeGrafter"/>
</dbReference>
<feature type="domain" description="HPS5 TPR" evidence="4">
    <location>
        <begin position="573"/>
        <end position="753"/>
    </location>
</feature>
<keyword evidence="2" id="KW-0716">Sensory transduction</keyword>
<dbReference type="Pfam" id="PF23756">
    <property type="entry name" value="Beta-prop_HPS5"/>
    <property type="match status" value="1"/>
</dbReference>
<dbReference type="Proteomes" id="UP000594454">
    <property type="component" value="Chromosome 6"/>
</dbReference>